<reference evidence="2" key="1">
    <citation type="submission" date="2022-11" db="UniProtKB">
        <authorList>
            <consortium name="WormBaseParasite"/>
        </authorList>
    </citation>
    <scope>IDENTIFICATION</scope>
</reference>
<protein>
    <submittedName>
        <fullName evidence="2">Uncharacterized protein</fullName>
    </submittedName>
</protein>
<dbReference type="Proteomes" id="UP000887579">
    <property type="component" value="Unplaced"/>
</dbReference>
<accession>A0AC34FNS3</accession>
<proteinExistence type="predicted"/>
<evidence type="ECO:0000313" key="1">
    <source>
        <dbReference type="Proteomes" id="UP000887579"/>
    </source>
</evidence>
<sequence length="200" mass="22885">EVLDASVQFDNEKEITILDETFSRPSSSASVRSGDTFSRPPSVINCYPARPPSANSIDRLPRLPPPAKERRVEPNTVPSEEVKAAYKNYYRTRTDKPVWCNYFPFEIAKVSKLSNYQDRRCVHCKKPLGVSKDNIVIIHNELYTFNVAQSNLVRQATGLRSICPENPCMFARYPYITEACFFTKLSEAEAQRHIEEIFIS</sequence>
<name>A0AC34FNS3_9BILA</name>
<organism evidence="1 2">
    <name type="scientific">Panagrolaimus sp. ES5</name>
    <dbReference type="NCBI Taxonomy" id="591445"/>
    <lineage>
        <taxon>Eukaryota</taxon>
        <taxon>Metazoa</taxon>
        <taxon>Ecdysozoa</taxon>
        <taxon>Nematoda</taxon>
        <taxon>Chromadorea</taxon>
        <taxon>Rhabditida</taxon>
        <taxon>Tylenchina</taxon>
        <taxon>Panagrolaimomorpha</taxon>
        <taxon>Panagrolaimoidea</taxon>
        <taxon>Panagrolaimidae</taxon>
        <taxon>Panagrolaimus</taxon>
    </lineage>
</organism>
<evidence type="ECO:0000313" key="2">
    <source>
        <dbReference type="WBParaSite" id="ES5_v2.g18894.t1"/>
    </source>
</evidence>
<dbReference type="WBParaSite" id="ES5_v2.g18894.t1">
    <property type="protein sequence ID" value="ES5_v2.g18894.t1"/>
    <property type="gene ID" value="ES5_v2.g18894"/>
</dbReference>